<dbReference type="Gene3D" id="3.30.70.100">
    <property type="match status" value="1"/>
</dbReference>
<dbReference type="InterPro" id="IPR023408">
    <property type="entry name" value="MscS_beta-dom_sf"/>
</dbReference>
<organism evidence="11 12">
    <name type="scientific">Hymenobacter amundsenii</name>
    <dbReference type="NCBI Taxonomy" id="2006685"/>
    <lineage>
        <taxon>Bacteria</taxon>
        <taxon>Pseudomonadati</taxon>
        <taxon>Bacteroidota</taxon>
        <taxon>Cytophagia</taxon>
        <taxon>Cytophagales</taxon>
        <taxon>Hymenobacteraceae</taxon>
        <taxon>Hymenobacter</taxon>
    </lineage>
</organism>
<feature type="transmembrane region" description="Helical" evidence="8">
    <location>
        <begin position="352"/>
        <end position="373"/>
    </location>
</feature>
<dbReference type="PANTHER" id="PTHR30221:SF18">
    <property type="entry name" value="SLL0590 PROTEIN"/>
    <property type="match status" value="1"/>
</dbReference>
<keyword evidence="5 8" id="KW-1133">Transmembrane helix</keyword>
<dbReference type="RefSeq" id="WP_088464299.1">
    <property type="nucleotide sequence ID" value="NZ_NIRR01000013.1"/>
</dbReference>
<dbReference type="OrthoDB" id="9809206at2"/>
<comment type="similarity">
    <text evidence="2">Belongs to the MscS (TC 1.A.23) family.</text>
</comment>
<accession>A0A2D0AFZ5</accession>
<sequence>MALRSALQILVLWLGLLTPALGQVIPPPMKQVPQASKTGVVRPGSPANPQDSVRSQALVTDTETLRRIDSLRRANSGRLEQIQTELLTLNNSSEDKRRERDLMTELRALRQIDSLRQARSRQYIDSLKQYAKGFPVAPHGDTLFYVYTKLGPFTPQERAQLTESKIVRLEKGVFFSPDSLLIYPSEQTTDLMYGQQVLQSISQNDALWQNVSRDSLARAHRTQIIAAVVAYRDANSLKSIAKEIGLTLLVLVVLYFTVKYVIKLFRWIRVRLSAKQGTWFQGIKFGNYEFFNEHRQLSTVLLLATVVQWVVVLLTIYLVLPIVFSIFPGTQGIADTLLGYVFNPLKKIGLAFWNYLPNLFTIIVIVTVFRYVLKAIYSIKEEVREGNLTIEGFYADWANPTYQIVRVLVFAFALVVIFPYLPGSDSPVFQGVSVFLGFLFTFGSAGSLSNIVAGLVLTYMRAYKIGDRVKIGDVTGDIVEKTLLVTRVRTVKNEEITIPNSSVMSSYTTNYTTAAPTLGLILHTTVTIGYDVPWQQVHQLLLEAALASELVLAEPKPFVLQTSLDDYYVSYQLNAYTHEANRQAAIYSRIHQNIQDKFNEAGVEIMSPHFRAVRDGSPVNLPPQYLPKDYEAPKFRVENSAEEKA</sequence>
<evidence type="ECO:0000256" key="2">
    <source>
        <dbReference type="ARBA" id="ARBA00008017"/>
    </source>
</evidence>
<dbReference type="GO" id="GO:0008381">
    <property type="term" value="F:mechanosensitive monoatomic ion channel activity"/>
    <property type="evidence" value="ECO:0007669"/>
    <property type="project" value="InterPro"/>
</dbReference>
<evidence type="ECO:0000256" key="1">
    <source>
        <dbReference type="ARBA" id="ARBA00004651"/>
    </source>
</evidence>
<keyword evidence="12" id="KW-1185">Reference proteome</keyword>
<evidence type="ECO:0000256" key="3">
    <source>
        <dbReference type="ARBA" id="ARBA00022475"/>
    </source>
</evidence>
<dbReference type="GO" id="GO:0005886">
    <property type="term" value="C:plasma membrane"/>
    <property type="evidence" value="ECO:0007669"/>
    <property type="project" value="UniProtKB-SubCell"/>
</dbReference>
<dbReference type="SUPFAM" id="SSF82689">
    <property type="entry name" value="Mechanosensitive channel protein MscS (YggB), C-terminal domain"/>
    <property type="match status" value="1"/>
</dbReference>
<dbReference type="Pfam" id="PF00924">
    <property type="entry name" value="MS_channel_2nd"/>
    <property type="match status" value="1"/>
</dbReference>
<comment type="subcellular location">
    <subcellularLocation>
        <location evidence="1">Cell membrane</location>
        <topology evidence="1">Multi-pass membrane protein</topology>
    </subcellularLocation>
</comment>
<evidence type="ECO:0000256" key="6">
    <source>
        <dbReference type="ARBA" id="ARBA00023136"/>
    </source>
</evidence>
<feature type="region of interest" description="Disordered" evidence="7">
    <location>
        <begin position="32"/>
        <end position="52"/>
    </location>
</feature>
<feature type="transmembrane region" description="Helical" evidence="8">
    <location>
        <begin position="244"/>
        <end position="262"/>
    </location>
</feature>
<dbReference type="InterPro" id="IPR045275">
    <property type="entry name" value="MscS_archaea/bacteria_type"/>
</dbReference>
<evidence type="ECO:0000313" key="11">
    <source>
        <dbReference type="EMBL" id="OWP63332.1"/>
    </source>
</evidence>
<dbReference type="PANTHER" id="PTHR30221">
    <property type="entry name" value="SMALL-CONDUCTANCE MECHANOSENSITIVE CHANNEL"/>
    <property type="match status" value="1"/>
</dbReference>
<dbReference type="Pfam" id="PF21082">
    <property type="entry name" value="MS_channel_3rd"/>
    <property type="match status" value="1"/>
</dbReference>
<evidence type="ECO:0000256" key="7">
    <source>
        <dbReference type="SAM" id="MobiDB-lite"/>
    </source>
</evidence>
<dbReference type="InterPro" id="IPR010920">
    <property type="entry name" value="LSM_dom_sf"/>
</dbReference>
<dbReference type="InterPro" id="IPR049278">
    <property type="entry name" value="MS_channel_C"/>
</dbReference>
<reference evidence="11 12" key="1">
    <citation type="submission" date="2017-06" db="EMBL/GenBank/DDBJ databases">
        <title>Hymenobacter amundsenii sp. nov. isolated from regoliths in Antarctica.</title>
        <authorList>
            <person name="Sedlacek I."/>
            <person name="Kralova S."/>
            <person name="Pantucek R."/>
            <person name="Svec P."/>
            <person name="Holochova P."/>
            <person name="Stankova E."/>
            <person name="Vrbovska V."/>
            <person name="Busse H.-J."/>
        </authorList>
    </citation>
    <scope>NUCLEOTIDE SEQUENCE [LARGE SCALE GENOMIC DNA]</scope>
    <source>
        <strain evidence="11 12">CCM 8682</strain>
    </source>
</reference>
<keyword evidence="6 8" id="KW-0472">Membrane</keyword>
<evidence type="ECO:0000256" key="8">
    <source>
        <dbReference type="SAM" id="Phobius"/>
    </source>
</evidence>
<feature type="transmembrane region" description="Helical" evidence="8">
    <location>
        <begin position="404"/>
        <end position="422"/>
    </location>
</feature>
<feature type="domain" description="Mechanosensitive ion channel MscS C-terminal" evidence="10">
    <location>
        <begin position="524"/>
        <end position="605"/>
    </location>
</feature>
<name>A0A2D0AFZ5_9BACT</name>
<dbReference type="Gene3D" id="2.30.30.60">
    <property type="match status" value="1"/>
</dbReference>
<gene>
    <name evidence="11" type="ORF">CDA63_09930</name>
</gene>
<dbReference type="InterPro" id="IPR011066">
    <property type="entry name" value="MscS_channel_C_sf"/>
</dbReference>
<keyword evidence="3" id="KW-1003">Cell membrane</keyword>
<dbReference type="EMBL" id="NIRR01000013">
    <property type="protein sequence ID" value="OWP63332.1"/>
    <property type="molecule type" value="Genomic_DNA"/>
</dbReference>
<comment type="caution">
    <text evidence="11">The sequence shown here is derived from an EMBL/GenBank/DDBJ whole genome shotgun (WGS) entry which is preliminary data.</text>
</comment>
<feature type="transmembrane region" description="Helical" evidence="8">
    <location>
        <begin position="434"/>
        <end position="460"/>
    </location>
</feature>
<proteinExistence type="inferred from homology"/>
<dbReference type="SUPFAM" id="SSF50182">
    <property type="entry name" value="Sm-like ribonucleoproteins"/>
    <property type="match status" value="1"/>
</dbReference>
<dbReference type="Proteomes" id="UP000197277">
    <property type="component" value="Unassembled WGS sequence"/>
</dbReference>
<evidence type="ECO:0000256" key="5">
    <source>
        <dbReference type="ARBA" id="ARBA00022989"/>
    </source>
</evidence>
<dbReference type="InterPro" id="IPR006685">
    <property type="entry name" value="MscS_channel_2nd"/>
</dbReference>
<protein>
    <submittedName>
        <fullName evidence="11">Transmembrane ion channel</fullName>
    </submittedName>
</protein>
<evidence type="ECO:0000259" key="9">
    <source>
        <dbReference type="Pfam" id="PF00924"/>
    </source>
</evidence>
<evidence type="ECO:0000256" key="4">
    <source>
        <dbReference type="ARBA" id="ARBA00022692"/>
    </source>
</evidence>
<evidence type="ECO:0000313" key="12">
    <source>
        <dbReference type="Proteomes" id="UP000197277"/>
    </source>
</evidence>
<evidence type="ECO:0000259" key="10">
    <source>
        <dbReference type="Pfam" id="PF21082"/>
    </source>
</evidence>
<feature type="transmembrane region" description="Helical" evidence="8">
    <location>
        <begin position="300"/>
        <end position="327"/>
    </location>
</feature>
<feature type="domain" description="Mechanosensitive ion channel MscS" evidence="9">
    <location>
        <begin position="447"/>
        <end position="512"/>
    </location>
</feature>
<keyword evidence="4 8" id="KW-0812">Transmembrane</keyword>
<dbReference type="AlphaFoldDB" id="A0A2D0AFZ5"/>